<dbReference type="Gene3D" id="3.40.50.1820">
    <property type="entry name" value="alpha/beta hydrolase"/>
    <property type="match status" value="1"/>
</dbReference>
<gene>
    <name evidence="3" type="ORF">BWQ96_01817</name>
</gene>
<feature type="chain" id="PRO_5015912403" description="Alpha/beta hydrolase" evidence="2">
    <location>
        <begin position="23"/>
        <end position="386"/>
    </location>
</feature>
<evidence type="ECO:0000256" key="1">
    <source>
        <dbReference type="SAM" id="MobiDB-lite"/>
    </source>
</evidence>
<feature type="signal peptide" evidence="2">
    <location>
        <begin position="1"/>
        <end position="22"/>
    </location>
</feature>
<feature type="region of interest" description="Disordered" evidence="1">
    <location>
        <begin position="42"/>
        <end position="69"/>
    </location>
</feature>
<dbReference type="PANTHER" id="PTHR35128:SF1">
    <property type="entry name" value="SECRETION-REGULATING GUANINE NUCLEOTIDE EXCHANGE FACTOR"/>
    <property type="match status" value="1"/>
</dbReference>
<feature type="compositionally biased region" description="Polar residues" evidence="1">
    <location>
        <begin position="53"/>
        <end position="65"/>
    </location>
</feature>
<dbReference type="Proteomes" id="UP000247409">
    <property type="component" value="Unassembled WGS sequence"/>
</dbReference>
<evidence type="ECO:0000313" key="4">
    <source>
        <dbReference type="Proteomes" id="UP000247409"/>
    </source>
</evidence>
<organism evidence="3 4">
    <name type="scientific">Gracilariopsis chorda</name>
    <dbReference type="NCBI Taxonomy" id="448386"/>
    <lineage>
        <taxon>Eukaryota</taxon>
        <taxon>Rhodophyta</taxon>
        <taxon>Florideophyceae</taxon>
        <taxon>Rhodymeniophycidae</taxon>
        <taxon>Gracilariales</taxon>
        <taxon>Gracilariaceae</taxon>
        <taxon>Gracilariopsis</taxon>
    </lineage>
</organism>
<protein>
    <recommendedName>
        <fullName evidence="5">Alpha/beta hydrolase</fullName>
    </recommendedName>
</protein>
<proteinExistence type="predicted"/>
<dbReference type="SUPFAM" id="SSF53474">
    <property type="entry name" value="alpha/beta-Hydrolases"/>
    <property type="match status" value="1"/>
</dbReference>
<dbReference type="EMBL" id="NBIV01000014">
    <property type="protein sequence ID" value="PXF48357.1"/>
    <property type="molecule type" value="Genomic_DNA"/>
</dbReference>
<keyword evidence="4" id="KW-1185">Reference proteome</keyword>
<comment type="caution">
    <text evidence="3">The sequence shown here is derived from an EMBL/GenBank/DDBJ whole genome shotgun (WGS) entry which is preliminary data.</text>
</comment>
<dbReference type="InterPro" id="IPR029058">
    <property type="entry name" value="AB_hydrolase_fold"/>
</dbReference>
<name>A0A2V3J2Y5_9FLOR</name>
<dbReference type="PANTHER" id="PTHR35128">
    <property type="entry name" value="SECRETION-REGULATING GUANINE NUCLEOTIDE EXCHANGE FACTOR"/>
    <property type="match status" value="1"/>
</dbReference>
<dbReference type="AlphaFoldDB" id="A0A2V3J2Y5"/>
<evidence type="ECO:0000313" key="3">
    <source>
        <dbReference type="EMBL" id="PXF48357.1"/>
    </source>
</evidence>
<evidence type="ECO:0000256" key="2">
    <source>
        <dbReference type="SAM" id="SignalP"/>
    </source>
</evidence>
<sequence length="386" mass="42449">MFASIYIAATFALLLLVKMRDGGQISSQQSLLDTKSLNLSSSRTIDKPANPDRTLNASSSQVQTPKEQKPGVVQRVAAWFRKLLPFPLLSRDHGYSDGAIPLSGHTLESGFRSVRIGDVDGAYSNPFAPTKLRGVALLFHGCSQNAEDWFSLPEHKLVSSELLRQRFALLALTSQNRVTGCWSTRFPSRENEDVMRVKVAVRQWMTEHQIASAVPITALGVSSGATMLSVLAHELPIASQALYISPGNQRALRNASDKYPSTLFVHLATDQYYAPPSSIAAARRTLVRRNVALVGELSLPNVPFTATTFHDHEPQLTKEVSQRLYEAAQRNENKIAKVLRGEALTKAAIRRGALQIARVLRGGHELSALHADKVAKWLGSQLREVL</sequence>
<evidence type="ECO:0008006" key="5">
    <source>
        <dbReference type="Google" id="ProtNLM"/>
    </source>
</evidence>
<keyword evidence="2" id="KW-0732">Signal</keyword>
<reference evidence="3 4" key="1">
    <citation type="journal article" date="2018" name="Mol. Biol. Evol.">
        <title>Analysis of the draft genome of the red seaweed Gracilariopsis chorda provides insights into genome size evolution in Rhodophyta.</title>
        <authorList>
            <person name="Lee J."/>
            <person name="Yang E.C."/>
            <person name="Graf L."/>
            <person name="Yang J.H."/>
            <person name="Qiu H."/>
            <person name="Zel Zion U."/>
            <person name="Chan C.X."/>
            <person name="Stephens T.G."/>
            <person name="Weber A.P.M."/>
            <person name="Boo G.H."/>
            <person name="Boo S.M."/>
            <person name="Kim K.M."/>
            <person name="Shin Y."/>
            <person name="Jung M."/>
            <person name="Lee S.J."/>
            <person name="Yim H.S."/>
            <person name="Lee J.H."/>
            <person name="Bhattacharya D."/>
            <person name="Yoon H.S."/>
        </authorList>
    </citation>
    <scope>NUCLEOTIDE SEQUENCE [LARGE SCALE GENOMIC DNA]</scope>
    <source>
        <strain evidence="3 4">SKKU-2015</strain>
        <tissue evidence="3">Whole body</tissue>
    </source>
</reference>
<accession>A0A2V3J2Y5</accession>
<dbReference type="OrthoDB" id="10022521at2759"/>